<dbReference type="AlphaFoldDB" id="A0AAF0ZMR8"/>
<organism evidence="2 3">
    <name type="scientific">Solanum verrucosum</name>
    <dbReference type="NCBI Taxonomy" id="315347"/>
    <lineage>
        <taxon>Eukaryota</taxon>
        <taxon>Viridiplantae</taxon>
        <taxon>Streptophyta</taxon>
        <taxon>Embryophyta</taxon>
        <taxon>Tracheophyta</taxon>
        <taxon>Spermatophyta</taxon>
        <taxon>Magnoliopsida</taxon>
        <taxon>eudicotyledons</taxon>
        <taxon>Gunneridae</taxon>
        <taxon>Pentapetalae</taxon>
        <taxon>asterids</taxon>
        <taxon>lamiids</taxon>
        <taxon>Solanales</taxon>
        <taxon>Solanaceae</taxon>
        <taxon>Solanoideae</taxon>
        <taxon>Solaneae</taxon>
        <taxon>Solanum</taxon>
    </lineage>
</organism>
<keyword evidence="3" id="KW-1185">Reference proteome</keyword>
<dbReference type="PANTHER" id="PTHR33223">
    <property type="entry name" value="CCHC-TYPE DOMAIN-CONTAINING PROTEIN"/>
    <property type="match status" value="1"/>
</dbReference>
<feature type="coiled-coil region" evidence="1">
    <location>
        <begin position="4"/>
        <end position="55"/>
    </location>
</feature>
<evidence type="ECO:0000313" key="3">
    <source>
        <dbReference type="Proteomes" id="UP001234989"/>
    </source>
</evidence>
<proteinExistence type="predicted"/>
<reference evidence="2" key="1">
    <citation type="submission" date="2023-08" db="EMBL/GenBank/DDBJ databases">
        <title>A de novo genome assembly of Solanum verrucosum Schlechtendal, a Mexican diploid species geographically isolated from the other diploid A-genome species in potato relatives.</title>
        <authorList>
            <person name="Hosaka K."/>
        </authorList>
    </citation>
    <scope>NUCLEOTIDE SEQUENCE</scope>
    <source>
        <tissue evidence="2">Young leaves</tissue>
    </source>
</reference>
<dbReference type="Proteomes" id="UP001234989">
    <property type="component" value="Chromosome 9"/>
</dbReference>
<sequence>MHLHDQLKAELEDHKRRISQCVDIEEGQRQLIIERATLRHQLEAAEKREALLRNNLGDHQVWLNYCYENMRKARRQVHQLAEQTFYVIKNHRRMNDPAVAEQARAIVPHLLKVPISYPFFPPGYGPFDNCGAGPSTIRPQGMPFRNNPTVATAAPVYTLPQLTVTQRAPQEGQFIVHPEQYYTPGIAFGGPNSVQFGSPIDVVRPLQISKQEEMLKKMKSIEQHMKSMQGIGGNKSVAFKDLCMFPNVHLPPGFKTPKFDKYDGHGDQLRGAGGKEELLMAYLGESLTGVASEWFIDQEISHWHIWDDMAQDFVR</sequence>
<protein>
    <submittedName>
        <fullName evidence="2">Uncharacterized protein</fullName>
    </submittedName>
</protein>
<keyword evidence="1" id="KW-0175">Coiled coil</keyword>
<name>A0AAF0ZMR8_SOLVR</name>
<dbReference type="PANTHER" id="PTHR33223:SF8">
    <property type="entry name" value="OS04G0172440 PROTEIN"/>
    <property type="match status" value="1"/>
</dbReference>
<evidence type="ECO:0000256" key="1">
    <source>
        <dbReference type="SAM" id="Coils"/>
    </source>
</evidence>
<evidence type="ECO:0000313" key="2">
    <source>
        <dbReference type="EMBL" id="WMV44896.1"/>
    </source>
</evidence>
<dbReference type="EMBL" id="CP133620">
    <property type="protein sequence ID" value="WMV44896.1"/>
    <property type="molecule type" value="Genomic_DNA"/>
</dbReference>
<gene>
    <name evidence="2" type="ORF">MTR67_038281</name>
</gene>
<accession>A0AAF0ZMR8</accession>